<dbReference type="Proteomes" id="UP001146120">
    <property type="component" value="Unassembled WGS sequence"/>
</dbReference>
<dbReference type="AlphaFoldDB" id="A0AAV2Z216"/>
<comment type="catalytic activity">
    <reaction evidence="5">
        <text>Successive hydrolysis of beta-D-glucose units from the non-reducing ends of (1-&gt;3)-beta-D-glucans, releasing alpha-glucose.</text>
        <dbReference type="EC" id="3.2.1.58"/>
    </reaction>
</comment>
<dbReference type="FunFam" id="3.20.20.80:FF:000113">
    <property type="entry name" value="Glucan 1,3-beta-glucosidase"/>
    <property type="match status" value="1"/>
</dbReference>
<reference evidence="8" key="1">
    <citation type="submission" date="2022-11" db="EMBL/GenBank/DDBJ databases">
        <authorList>
            <person name="Morgan W.R."/>
            <person name="Tartar A."/>
        </authorList>
    </citation>
    <scope>NUCLEOTIDE SEQUENCE</scope>
    <source>
        <strain evidence="8">ARSEF 373</strain>
    </source>
</reference>
<dbReference type="GO" id="GO:0009251">
    <property type="term" value="P:glucan catabolic process"/>
    <property type="evidence" value="ECO:0007669"/>
    <property type="project" value="TreeGrafter"/>
</dbReference>
<feature type="signal peptide" evidence="7">
    <location>
        <begin position="1"/>
        <end position="19"/>
    </location>
</feature>
<gene>
    <name evidence="8" type="ORF">N0F65_003546</name>
</gene>
<dbReference type="PANTHER" id="PTHR31297:SF34">
    <property type="entry name" value="GLUCAN 1,3-BETA-GLUCOSIDASE 2"/>
    <property type="match status" value="1"/>
</dbReference>
<dbReference type="SUPFAM" id="SSF51445">
    <property type="entry name" value="(Trans)glycosidases"/>
    <property type="match status" value="1"/>
</dbReference>
<sequence length="382" mass="43511">MQLLKTFCLGLAALTAATAEHVKFQLRNGQLPARAVNLGGWLVAEHWMTGSSPIWNGVPDDVANQGEFATMKHLGHGNGDWRFEQHRANWITEGDIREIASRGLNAVRVPIGYWIMGYDPADWSNHEEYKIFAPGALKYLDTLINNWAARHNVAVIVSLHAHKGSQNGRDHSAAPDSGKKYWSKYAENIENSVAWAKFIAGRYKDSDAFLGLNLMNKPEYDTDPNVVRSYFERAYREIRATGNDCVLITSPMLNEQNPGSMANFMNFPAFYNVWHDWHPYFVWGYDGKNEEQLIDAVKQYGRTNLAPWTGNWLFLGEWSMASPGSAPFRDDAQFRRYGQTLLDVFQGAHQGWSYWSWKVSGDENGKNGWSMRNMLRNGHLRL</sequence>
<evidence type="ECO:0000256" key="6">
    <source>
        <dbReference type="ARBA" id="ARBA00038929"/>
    </source>
</evidence>
<dbReference type="PANTHER" id="PTHR31297">
    <property type="entry name" value="GLUCAN ENDO-1,6-BETA-GLUCOSIDASE B"/>
    <property type="match status" value="1"/>
</dbReference>
<keyword evidence="9" id="KW-1185">Reference proteome</keyword>
<evidence type="ECO:0000256" key="3">
    <source>
        <dbReference type="ARBA" id="ARBA00023295"/>
    </source>
</evidence>
<evidence type="ECO:0000256" key="4">
    <source>
        <dbReference type="ARBA" id="ARBA00023316"/>
    </source>
</evidence>
<keyword evidence="4" id="KW-0961">Cell wall biogenesis/degradation</keyword>
<dbReference type="GO" id="GO:0009986">
    <property type="term" value="C:cell surface"/>
    <property type="evidence" value="ECO:0007669"/>
    <property type="project" value="TreeGrafter"/>
</dbReference>
<organism evidence="8 9">
    <name type="scientific">Lagenidium giganteum</name>
    <dbReference type="NCBI Taxonomy" id="4803"/>
    <lineage>
        <taxon>Eukaryota</taxon>
        <taxon>Sar</taxon>
        <taxon>Stramenopiles</taxon>
        <taxon>Oomycota</taxon>
        <taxon>Peronosporomycetes</taxon>
        <taxon>Pythiales</taxon>
        <taxon>Pythiaceae</taxon>
    </lineage>
</organism>
<evidence type="ECO:0000256" key="5">
    <source>
        <dbReference type="ARBA" id="ARBA00036824"/>
    </source>
</evidence>
<name>A0AAV2Z216_9STRA</name>
<evidence type="ECO:0000256" key="7">
    <source>
        <dbReference type="SAM" id="SignalP"/>
    </source>
</evidence>
<evidence type="ECO:0000256" key="2">
    <source>
        <dbReference type="ARBA" id="ARBA00023180"/>
    </source>
</evidence>
<keyword evidence="3" id="KW-0326">Glycosidase</keyword>
<evidence type="ECO:0000313" key="9">
    <source>
        <dbReference type="Proteomes" id="UP001146120"/>
    </source>
</evidence>
<feature type="chain" id="PRO_5043718899" description="glucan 1,3-beta-glucosidase" evidence="7">
    <location>
        <begin position="20"/>
        <end position="382"/>
    </location>
</feature>
<accession>A0AAV2Z216</accession>
<dbReference type="GO" id="GO:0004338">
    <property type="term" value="F:glucan exo-1,3-beta-glucosidase activity"/>
    <property type="evidence" value="ECO:0007669"/>
    <property type="project" value="UniProtKB-EC"/>
</dbReference>
<proteinExistence type="predicted"/>
<keyword evidence="7" id="KW-0732">Signal</keyword>
<dbReference type="InterPro" id="IPR050386">
    <property type="entry name" value="Glycosyl_hydrolase_5"/>
</dbReference>
<dbReference type="InterPro" id="IPR017853">
    <property type="entry name" value="GH"/>
</dbReference>
<dbReference type="GO" id="GO:0005576">
    <property type="term" value="C:extracellular region"/>
    <property type="evidence" value="ECO:0007669"/>
    <property type="project" value="TreeGrafter"/>
</dbReference>
<evidence type="ECO:0000256" key="1">
    <source>
        <dbReference type="ARBA" id="ARBA00022801"/>
    </source>
</evidence>
<comment type="caution">
    <text evidence="8">The sequence shown here is derived from an EMBL/GenBank/DDBJ whole genome shotgun (WGS) entry which is preliminary data.</text>
</comment>
<keyword evidence="2" id="KW-0325">Glycoprotein</keyword>
<dbReference type="GO" id="GO:0071555">
    <property type="term" value="P:cell wall organization"/>
    <property type="evidence" value="ECO:0007669"/>
    <property type="project" value="UniProtKB-KW"/>
</dbReference>
<protein>
    <recommendedName>
        <fullName evidence="6">glucan 1,3-beta-glucosidase</fullName>
        <ecNumber evidence="6">3.2.1.58</ecNumber>
    </recommendedName>
</protein>
<evidence type="ECO:0000313" key="8">
    <source>
        <dbReference type="EMBL" id="DAZ99759.1"/>
    </source>
</evidence>
<dbReference type="Gene3D" id="3.20.20.80">
    <property type="entry name" value="Glycosidases"/>
    <property type="match status" value="1"/>
</dbReference>
<reference evidence="8" key="2">
    <citation type="journal article" date="2023" name="Microbiol Resour">
        <title>Decontamination and Annotation of the Draft Genome Sequence of the Oomycete Lagenidium giganteum ARSEF 373.</title>
        <authorList>
            <person name="Morgan W.R."/>
            <person name="Tartar A."/>
        </authorList>
    </citation>
    <scope>NUCLEOTIDE SEQUENCE</scope>
    <source>
        <strain evidence="8">ARSEF 373</strain>
    </source>
</reference>
<dbReference type="EC" id="3.2.1.58" evidence="6"/>
<dbReference type="EMBL" id="DAKRPA010000077">
    <property type="protein sequence ID" value="DAZ99759.1"/>
    <property type="molecule type" value="Genomic_DNA"/>
</dbReference>
<keyword evidence="1" id="KW-0378">Hydrolase</keyword>